<accession>A0A974WE91</accession>
<proteinExistence type="predicted"/>
<gene>
    <name evidence="2" type="ORF">JWS13_43120</name>
</gene>
<reference evidence="2 3" key="1">
    <citation type="journal article" date="2021" name="Microbiol. Resour. Announc.">
        <title>Complete Genome Sequences of Two Rhodococcus sp. Strains with Large and Linear Chromosomes, Isolated from Apple Rhizosphere.</title>
        <authorList>
            <person name="Benning S."/>
            <person name="Brugnone N."/>
            <person name="Siani R."/>
            <person name="Kublik S."/>
            <person name="Schloter M."/>
            <person name="Rad V."/>
        </authorList>
    </citation>
    <scope>NUCLEOTIDE SEQUENCE [LARGE SCALE GENOMIC DNA]</scope>
    <source>
        <strain evidence="2 3">R79</strain>
    </source>
</reference>
<dbReference type="Pfam" id="PF14534">
    <property type="entry name" value="DUF4440"/>
    <property type="match status" value="1"/>
</dbReference>
<dbReference type="EMBL" id="CP070619">
    <property type="protein sequence ID" value="QSE94923.1"/>
    <property type="molecule type" value="Genomic_DNA"/>
</dbReference>
<dbReference type="Gene3D" id="3.10.450.50">
    <property type="match status" value="1"/>
</dbReference>
<dbReference type="Proteomes" id="UP000662986">
    <property type="component" value="Chromosome"/>
</dbReference>
<feature type="domain" description="DUF4440" evidence="1">
    <location>
        <begin position="1"/>
        <end position="95"/>
    </location>
</feature>
<dbReference type="SUPFAM" id="SSF54427">
    <property type="entry name" value="NTF2-like"/>
    <property type="match status" value="1"/>
</dbReference>
<reference evidence="2 3" key="2">
    <citation type="journal article" date="2022" name="Arch. Microbiol.">
        <title>Rhodococcus pseudokoreensis sp. nov. isolated from the rhizosphere of young M26 apple rootstocks.</title>
        <authorList>
            <person name="Kampfer P."/>
            <person name="Glaeser S.P."/>
            <person name="Blom J."/>
            <person name="Wolf J."/>
            <person name="Benning S."/>
            <person name="Schloter M."/>
            <person name="Neumann-Schaal M."/>
        </authorList>
    </citation>
    <scope>NUCLEOTIDE SEQUENCE [LARGE SCALE GENOMIC DNA]</scope>
    <source>
        <strain evidence="2 3">R79</strain>
    </source>
</reference>
<evidence type="ECO:0000259" key="1">
    <source>
        <dbReference type="Pfam" id="PF14534"/>
    </source>
</evidence>
<dbReference type="InterPro" id="IPR032710">
    <property type="entry name" value="NTF2-like_dom_sf"/>
</dbReference>
<evidence type="ECO:0000313" key="2">
    <source>
        <dbReference type="EMBL" id="QSE94923.1"/>
    </source>
</evidence>
<evidence type="ECO:0000313" key="3">
    <source>
        <dbReference type="Proteomes" id="UP000662986"/>
    </source>
</evidence>
<keyword evidence="3" id="KW-1185">Reference proteome</keyword>
<sequence>MVAGDLDTLDALIADTALYIHSTGEVDTKTDYLAKLTSGQFRFATATAQDHRVTELGSAVALTYRIQAEVVFPAGSRQISARATAVWRQFDDGIRLTLFHSTALQPEE</sequence>
<organism evidence="2 3">
    <name type="scientific">Rhodococcus pseudokoreensis</name>
    <dbReference type="NCBI Taxonomy" id="2811421"/>
    <lineage>
        <taxon>Bacteria</taxon>
        <taxon>Bacillati</taxon>
        <taxon>Actinomycetota</taxon>
        <taxon>Actinomycetes</taxon>
        <taxon>Mycobacteriales</taxon>
        <taxon>Nocardiaceae</taxon>
        <taxon>Rhodococcus</taxon>
    </lineage>
</organism>
<dbReference type="InterPro" id="IPR027843">
    <property type="entry name" value="DUF4440"/>
</dbReference>
<name>A0A974WE91_9NOCA</name>
<protein>
    <submittedName>
        <fullName evidence="2">Nuclear transport factor 2 family protein</fullName>
    </submittedName>
</protein>